<evidence type="ECO:0000313" key="5">
    <source>
        <dbReference type="EMBL" id="SDK27593.1"/>
    </source>
</evidence>
<dbReference type="RefSeq" id="WP_093215292.1">
    <property type="nucleotide sequence ID" value="NZ_FNFL01000004.1"/>
</dbReference>
<dbReference type="Pfam" id="PF01593">
    <property type="entry name" value="Amino_oxidase"/>
    <property type="match status" value="1"/>
</dbReference>
<dbReference type="InterPro" id="IPR036188">
    <property type="entry name" value="FAD/NAD-bd_sf"/>
</dbReference>
<dbReference type="GO" id="GO:0001716">
    <property type="term" value="F:L-amino-acid oxidase activity"/>
    <property type="evidence" value="ECO:0007669"/>
    <property type="project" value="TreeGrafter"/>
</dbReference>
<dbReference type="PRINTS" id="PR00757">
    <property type="entry name" value="AMINEOXDASEF"/>
</dbReference>
<evidence type="ECO:0000256" key="2">
    <source>
        <dbReference type="ARBA" id="ARBA00023002"/>
    </source>
</evidence>
<keyword evidence="6" id="KW-1185">Reference proteome</keyword>
<comment type="cofactor">
    <cofactor evidence="1">
        <name>FAD</name>
        <dbReference type="ChEBI" id="CHEBI:57692"/>
    </cofactor>
</comment>
<proteinExistence type="predicted"/>
<dbReference type="Gene3D" id="3.50.50.60">
    <property type="entry name" value="FAD/NAD(P)-binding domain"/>
    <property type="match status" value="1"/>
</dbReference>
<accession>A0A1G9AK15</accession>
<gene>
    <name evidence="5" type="ORF">SAMN05216243_2566</name>
</gene>
<feature type="domain" description="Amine oxidase" evidence="4">
    <location>
        <begin position="42"/>
        <end position="490"/>
    </location>
</feature>
<dbReference type="Gene3D" id="1.10.405.10">
    <property type="entry name" value="Guanine Nucleotide Dissociation Inhibitor, domain 1"/>
    <property type="match status" value="1"/>
</dbReference>
<evidence type="ECO:0000256" key="3">
    <source>
        <dbReference type="PIRSR" id="PIRSR601613-1"/>
    </source>
</evidence>
<evidence type="ECO:0000259" key="4">
    <source>
        <dbReference type="Pfam" id="PF01593"/>
    </source>
</evidence>
<dbReference type="OrthoDB" id="25353at2"/>
<keyword evidence="2" id="KW-0560">Oxidoreductase</keyword>
<reference evidence="5 6" key="1">
    <citation type="submission" date="2016-10" db="EMBL/GenBank/DDBJ databases">
        <authorList>
            <person name="de Groot N.N."/>
        </authorList>
    </citation>
    <scope>NUCLEOTIDE SEQUENCE [LARGE SCALE GENOMIC DNA]</scope>
    <source>
        <strain evidence="5 6">CGMCC 1.6502</strain>
    </source>
</reference>
<dbReference type="GO" id="GO:0009063">
    <property type="term" value="P:amino acid catabolic process"/>
    <property type="evidence" value="ECO:0007669"/>
    <property type="project" value="TreeGrafter"/>
</dbReference>
<name>A0A1G9AK15_9BACI</name>
<dbReference type="Proteomes" id="UP000198694">
    <property type="component" value="Unassembled WGS sequence"/>
</dbReference>
<organism evidence="5 6">
    <name type="scientific">Sediminibacillus albus</name>
    <dbReference type="NCBI Taxonomy" id="407036"/>
    <lineage>
        <taxon>Bacteria</taxon>
        <taxon>Bacillati</taxon>
        <taxon>Bacillota</taxon>
        <taxon>Bacilli</taxon>
        <taxon>Bacillales</taxon>
        <taxon>Bacillaceae</taxon>
        <taxon>Sediminibacillus</taxon>
    </lineage>
</organism>
<sequence length="493" mass="55943">MRQPSNELLEDLNSSYQYLPTVIEGLEAAKRSKNIVILGAGMAGLVAATLLKEAGHRVTVLEGNNRAGGRVYTVREPFMEGGYLDVGAMRIPKTHLLTMEYLKRFRLPYHKFINSTPKDYLHTNNVTVSRQEYEQNPDVFNYPLPSHEKGKTATELFLSAVNPFLELYSASSSEQQRQLLKEYDRYSMENFLRYNPIGRSLSANAINKIKVLLGIEGFPEFSFLSILTDIVSTVFNKDLEFIEISGGNDQLPASLVPLLPNELFYRKKVTRIVQDYHGAAVHVNDTRTGNFEFYEGDFIINTIPFTVFQFIDVLPFHSVKFEKRRAIRELRNVASTKIGIQFKTRFWERDGLGGSNIITDLTNRFTYTPSHNIGKSGTGLLLVSYSWEDNALLWDSLPKQEKINQSLKGLAKLFGSQVYKEYMTGFAFSWNLNPFSAGCFSLFKPNQLTEFSEVIKQPEGRIHFAGEHTSSHHGWIEGAIESGVRAAIEVNER</sequence>
<feature type="binding site" evidence="3">
    <location>
        <begin position="87"/>
        <end position="90"/>
    </location>
    <ligand>
        <name>FAD</name>
        <dbReference type="ChEBI" id="CHEBI:57692"/>
    </ligand>
</feature>
<dbReference type="AlphaFoldDB" id="A0A1G9AK15"/>
<dbReference type="Gene3D" id="3.90.660.10">
    <property type="match status" value="1"/>
</dbReference>
<protein>
    <submittedName>
        <fullName evidence="5">Monoamine oxidase</fullName>
    </submittedName>
</protein>
<dbReference type="EMBL" id="FNFL01000004">
    <property type="protein sequence ID" value="SDK27593.1"/>
    <property type="molecule type" value="Genomic_DNA"/>
</dbReference>
<dbReference type="InterPro" id="IPR002937">
    <property type="entry name" value="Amino_oxidase"/>
</dbReference>
<evidence type="ECO:0000256" key="1">
    <source>
        <dbReference type="ARBA" id="ARBA00001974"/>
    </source>
</evidence>
<dbReference type="SUPFAM" id="SSF54373">
    <property type="entry name" value="FAD-linked reductases, C-terminal domain"/>
    <property type="match status" value="1"/>
</dbReference>
<feature type="binding site" evidence="3">
    <location>
        <position position="90"/>
    </location>
    <ligand>
        <name>substrate</name>
    </ligand>
</feature>
<dbReference type="SUPFAM" id="SSF51905">
    <property type="entry name" value="FAD/NAD(P)-binding domain"/>
    <property type="match status" value="1"/>
</dbReference>
<feature type="binding site" evidence="3">
    <location>
        <position position="269"/>
    </location>
    <ligand>
        <name>FAD</name>
        <dbReference type="ChEBI" id="CHEBI:57692"/>
    </ligand>
</feature>
<dbReference type="PANTHER" id="PTHR10742:SF342">
    <property type="entry name" value="AMINE OXIDASE"/>
    <property type="match status" value="1"/>
</dbReference>
<feature type="binding site" evidence="3">
    <location>
        <position position="467"/>
    </location>
    <ligand>
        <name>FAD</name>
        <dbReference type="ChEBI" id="CHEBI:57692"/>
    </ligand>
</feature>
<dbReference type="InterPro" id="IPR050281">
    <property type="entry name" value="Flavin_monoamine_oxidase"/>
</dbReference>
<evidence type="ECO:0000313" key="6">
    <source>
        <dbReference type="Proteomes" id="UP000198694"/>
    </source>
</evidence>
<dbReference type="InterPro" id="IPR001613">
    <property type="entry name" value="Flavin_amine_oxidase"/>
</dbReference>
<dbReference type="STRING" id="407036.SAMN05216243_2566"/>
<dbReference type="PANTHER" id="PTHR10742">
    <property type="entry name" value="FLAVIN MONOAMINE OXIDASE"/>
    <property type="match status" value="1"/>
</dbReference>